<dbReference type="RefSeq" id="WP_005793722.1">
    <property type="nucleotide sequence ID" value="NZ_JH724215.1"/>
</dbReference>
<gene>
    <name evidence="8" type="ORF">HMPREF1056_02605</name>
</gene>
<keyword evidence="2 6" id="KW-0812">Transmembrane</keyword>
<dbReference type="EMBL" id="AGXN01000012">
    <property type="protein sequence ID" value="EIY96717.1"/>
    <property type="molecule type" value="Genomic_DNA"/>
</dbReference>
<proteinExistence type="predicted"/>
<dbReference type="HOGENOM" id="CLU_002997_1_1_10"/>
<feature type="domain" description="Translocation and assembly module TamB C-terminal" evidence="7">
    <location>
        <begin position="1040"/>
        <end position="1485"/>
    </location>
</feature>
<evidence type="ECO:0000256" key="3">
    <source>
        <dbReference type="ARBA" id="ARBA00022989"/>
    </source>
</evidence>
<evidence type="ECO:0000256" key="1">
    <source>
        <dbReference type="ARBA" id="ARBA00004167"/>
    </source>
</evidence>
<dbReference type="Proteomes" id="UP000003879">
    <property type="component" value="Unassembled WGS sequence"/>
</dbReference>
<feature type="compositionally biased region" description="Basic and acidic residues" evidence="5">
    <location>
        <begin position="1517"/>
        <end position="1534"/>
    </location>
</feature>
<feature type="transmembrane region" description="Helical" evidence="6">
    <location>
        <begin position="32"/>
        <end position="53"/>
    </location>
</feature>
<dbReference type="InterPro" id="IPR052894">
    <property type="entry name" value="AsmA-related"/>
</dbReference>
<sequence>MIKVGFITNYFIFLFSKSKQPPIRTLKKTVRWVIGIILGIYIGTIILLNIPYIQRNMTTFVTKELSRTLGTELTIGKIDIGLLNRIIIDDVLLDDQSGKEMLKITRLSAKFDIIPLFNGKITISSVQLFGFNINLNKPAPHMEPNFKFVLDAFASKDTVKTKKDIDLRINSILIRRGKLSYDVLSEEETPGKFNPQHIKLHNIIANISLKALQNDSINAAIKRLSVDEQSGFELRKLSLKVIANNKGMKIENFAIEMPGTEMKMDTIRMEYDSLKALNHFADNVRFSFRTLPSHVTLNDISAFVPALSNFKEKLDLNIDVEGTLNQLNCRTLEINAGDKFRLKGDVSLQDLSRPQDAYVYGHLANLSANKEGIGFLVRNLSPHYNGVPPVLQHLGNTSFHGEISGYFTDLVMYGLFRTDIGSVQTDLKLSSDKAKALFSYSGGVKTTDFELGQLLGNKQLGKITFNLDVRGNHYKSQYPSITLKGLIASLEYSNYKYENITLDGEFKRGGFDGKVALNDENGSVHLNGNINVVEKVPTFNFNAVIDKIRPHDLNLTKEYPDAEFSLKLKANFRGGSIDEMMGEINIDSLQFTAPEKSYFLDNINITATRQDKENQLKLTSSFLKASIEGNYLYHTLPASVMNIMRRYIPSLIQPDKKPIRTNNNFSFDIHIFNTELLSTVFDIPLKIYSHSTVKGYFNDQAQRLRVEGYFPRLQYQNTFIESGLVLCENPTDQFKAKVRFNNLKKESAVSISLDAQAKNDTINANINWGNNAISTYSGRLSAAASFFRAAEEKSPLKTVVDIKQTDIILNDTLWQVHPSQVVVDSGKIDVNDFYFSHQDRHIRINGRISEQAKDTLKVELKDINVGYVFDVVNFDDVDFKGDATGTAYASGILKEPVMNTRLHFKNFTFNDASLGAMDIYGAWKNDMRAIFLDAHMEEEGVSKTHVIGHVYPLKPESKLDLNIETEHTNIQFLQYFMRSIVEDLHGRTSGKAHFYGKFKALNIEGNLMTDASLKIGILNTSFTVTDTIRLSTSGISFDNIRIADMEGHQGTMNGKLNFRHFRDLSYHFEFNVNNMLLMNTKENPDINFYGKVYGTGNAMLIGNPQELQVNAAVTTNRNTNFVYITNATASAASNQFIKFVDKTPRRFVQDSINVMSEYDRLQQEMEEEESKTDIRLNLLIDATPDATMKIIMDPIAGDYISGKGSGNIRTEFFNKGDVKMFGNYRINQGIYKFSLQEVIRKDFIIKDGSSITFNGPPLDATLDIQASYTVNSASLNDLIPDASETITQQPNVKVNCIMNLTGILWRPNIKLGIELPNERDEIQTLVRNYISTDEQMNMQILYLLGIGKFYPQESTGGTQNSNMTSSALFSTLSGQLNNLLSQVFDNNNWNIGTNLSTGDKGWTDMEIEGILSGQLLNNRLLINGNFGYRDNPLANTNFIGDFEAEWLLNRSGDIRLKAYNETNDRYYTRTNLTTQGIGIMYKKDFNKWSELLFWNKWKLRNLRRKQAAAKDSIPNDSVKETQKAKSEMKREHPM</sequence>
<evidence type="ECO:0000313" key="9">
    <source>
        <dbReference type="Proteomes" id="UP000003879"/>
    </source>
</evidence>
<keyword evidence="3 6" id="KW-1133">Transmembrane helix</keyword>
<comment type="caution">
    <text evidence="8">The sequence shown here is derived from an EMBL/GenBank/DDBJ whole genome shotgun (WGS) entry which is preliminary data.</text>
</comment>
<keyword evidence="4 6" id="KW-0472">Membrane</keyword>
<dbReference type="Pfam" id="PF04357">
    <property type="entry name" value="TamB"/>
    <property type="match status" value="1"/>
</dbReference>
<evidence type="ECO:0000256" key="6">
    <source>
        <dbReference type="SAM" id="Phobius"/>
    </source>
</evidence>
<feature type="region of interest" description="Disordered" evidence="5">
    <location>
        <begin position="1507"/>
        <end position="1534"/>
    </location>
</feature>
<evidence type="ECO:0000256" key="4">
    <source>
        <dbReference type="ARBA" id="ARBA00023136"/>
    </source>
</evidence>
<dbReference type="PATRIC" id="fig|997883.3.peg.2712"/>
<dbReference type="GO" id="GO:0005886">
    <property type="term" value="C:plasma membrane"/>
    <property type="evidence" value="ECO:0007669"/>
    <property type="project" value="InterPro"/>
</dbReference>
<evidence type="ECO:0000256" key="2">
    <source>
        <dbReference type="ARBA" id="ARBA00022692"/>
    </source>
</evidence>
<reference evidence="8 9" key="1">
    <citation type="submission" date="2012-02" db="EMBL/GenBank/DDBJ databases">
        <title>The Genome Sequence of Bacteroides fragilis CL07T12C05.</title>
        <authorList>
            <consortium name="The Broad Institute Genome Sequencing Platform"/>
            <person name="Earl A."/>
            <person name="Ward D."/>
            <person name="Feldgarden M."/>
            <person name="Gevers D."/>
            <person name="Zitomersky N.L."/>
            <person name="Coyne M.J."/>
            <person name="Comstock L.E."/>
            <person name="Young S.K."/>
            <person name="Zeng Q."/>
            <person name="Gargeya S."/>
            <person name="Fitzgerald M."/>
            <person name="Haas B."/>
            <person name="Abouelleil A."/>
            <person name="Alvarado L."/>
            <person name="Arachchi H.M."/>
            <person name="Berlin A."/>
            <person name="Chapman S.B."/>
            <person name="Gearin G."/>
            <person name="Goldberg J."/>
            <person name="Griggs A."/>
            <person name="Gujja S."/>
            <person name="Hansen M."/>
            <person name="Heiman D."/>
            <person name="Howarth C."/>
            <person name="Larimer J."/>
            <person name="Lui A."/>
            <person name="MacDonald P.J.P."/>
            <person name="McCowen C."/>
            <person name="Montmayeur A."/>
            <person name="Murphy C."/>
            <person name="Neiman D."/>
            <person name="Pearson M."/>
            <person name="Priest M."/>
            <person name="Roberts A."/>
            <person name="Saif S."/>
            <person name="Shea T."/>
            <person name="Sisk P."/>
            <person name="Stolte C."/>
            <person name="Sykes S."/>
            <person name="Wortman J."/>
            <person name="Nusbaum C."/>
            <person name="Birren B."/>
        </authorList>
    </citation>
    <scope>NUCLEOTIDE SEQUENCE [LARGE SCALE GENOMIC DNA]</scope>
    <source>
        <strain evidence="8 9">CL07T12C05</strain>
    </source>
</reference>
<evidence type="ECO:0000259" key="7">
    <source>
        <dbReference type="Pfam" id="PF04357"/>
    </source>
</evidence>
<dbReference type="PANTHER" id="PTHR30441:SF8">
    <property type="entry name" value="DUF748 DOMAIN-CONTAINING PROTEIN"/>
    <property type="match status" value="1"/>
</dbReference>
<comment type="subcellular location">
    <subcellularLocation>
        <location evidence="1">Membrane</location>
        <topology evidence="1">Single-pass membrane protein</topology>
    </subcellularLocation>
</comment>
<dbReference type="GO" id="GO:0009306">
    <property type="term" value="P:protein secretion"/>
    <property type="evidence" value="ECO:0007669"/>
    <property type="project" value="InterPro"/>
</dbReference>
<organism evidence="8 9">
    <name type="scientific">Bacteroides fragilis CL07T12C05</name>
    <dbReference type="NCBI Taxonomy" id="997883"/>
    <lineage>
        <taxon>Bacteria</taxon>
        <taxon>Pseudomonadati</taxon>
        <taxon>Bacteroidota</taxon>
        <taxon>Bacteroidia</taxon>
        <taxon>Bacteroidales</taxon>
        <taxon>Bacteroidaceae</taxon>
        <taxon>Bacteroides</taxon>
    </lineage>
</organism>
<name>A0A0E2AQW1_BACFG</name>
<accession>A0A0E2AQW1</accession>
<protein>
    <recommendedName>
        <fullName evidence="7">Translocation and assembly module TamB C-terminal domain-containing protein</fullName>
    </recommendedName>
</protein>
<evidence type="ECO:0000256" key="5">
    <source>
        <dbReference type="SAM" id="MobiDB-lite"/>
    </source>
</evidence>
<dbReference type="PANTHER" id="PTHR30441">
    <property type="entry name" value="DUF748 DOMAIN-CONTAINING PROTEIN"/>
    <property type="match status" value="1"/>
</dbReference>
<dbReference type="InterPro" id="IPR007452">
    <property type="entry name" value="TamB_C"/>
</dbReference>
<dbReference type="GO" id="GO:0090313">
    <property type="term" value="P:regulation of protein targeting to membrane"/>
    <property type="evidence" value="ECO:0007669"/>
    <property type="project" value="TreeGrafter"/>
</dbReference>
<evidence type="ECO:0000313" key="8">
    <source>
        <dbReference type="EMBL" id="EIY96717.1"/>
    </source>
</evidence>